<keyword evidence="3" id="KW-1185">Reference proteome</keyword>
<comment type="caution">
    <text evidence="2">The sequence shown here is derived from an EMBL/GenBank/DDBJ whole genome shotgun (WGS) entry which is preliminary data.</text>
</comment>
<name>A0ABT0RRW3_9SPHN</name>
<feature type="domain" description="DUF4440" evidence="1">
    <location>
        <begin position="8"/>
        <end position="116"/>
    </location>
</feature>
<reference evidence="2 3" key="1">
    <citation type="submission" date="2022-05" db="EMBL/GenBank/DDBJ databases">
        <authorList>
            <person name="Jo J.-H."/>
            <person name="Im W.-T."/>
        </authorList>
    </citation>
    <scope>NUCLEOTIDE SEQUENCE [LARGE SCALE GENOMIC DNA]</scope>
    <source>
        <strain evidence="2 3">NSE70-1</strain>
    </source>
</reference>
<evidence type="ECO:0000259" key="1">
    <source>
        <dbReference type="Pfam" id="PF14534"/>
    </source>
</evidence>
<dbReference type="EMBL" id="JAMGBA010000001">
    <property type="protein sequence ID" value="MCL6697743.1"/>
    <property type="molecule type" value="Genomic_DNA"/>
</dbReference>
<dbReference type="InterPro" id="IPR032710">
    <property type="entry name" value="NTF2-like_dom_sf"/>
</dbReference>
<protein>
    <submittedName>
        <fullName evidence="2">Nuclear transport factor 2 family protein</fullName>
    </submittedName>
</protein>
<dbReference type="RefSeq" id="WP_249903099.1">
    <property type="nucleotide sequence ID" value="NZ_JAMGBA010000001.1"/>
</dbReference>
<dbReference type="SUPFAM" id="SSF54427">
    <property type="entry name" value="NTF2-like"/>
    <property type="match status" value="1"/>
</dbReference>
<evidence type="ECO:0000313" key="3">
    <source>
        <dbReference type="Proteomes" id="UP001203410"/>
    </source>
</evidence>
<evidence type="ECO:0000313" key="2">
    <source>
        <dbReference type="EMBL" id="MCL6697743.1"/>
    </source>
</evidence>
<gene>
    <name evidence="2" type="ORF">LZ496_02955</name>
</gene>
<dbReference type="Gene3D" id="3.10.450.50">
    <property type="match status" value="1"/>
</dbReference>
<proteinExistence type="predicted"/>
<dbReference type="Pfam" id="PF14534">
    <property type="entry name" value="DUF4440"/>
    <property type="match status" value="1"/>
</dbReference>
<organism evidence="2 3">
    <name type="scientific">Sphingomonas caseinilyticus</name>
    <dbReference type="NCBI Taxonomy" id="2908205"/>
    <lineage>
        <taxon>Bacteria</taxon>
        <taxon>Pseudomonadati</taxon>
        <taxon>Pseudomonadota</taxon>
        <taxon>Alphaproteobacteria</taxon>
        <taxon>Sphingomonadales</taxon>
        <taxon>Sphingomonadaceae</taxon>
        <taxon>Sphingomonas</taxon>
    </lineage>
</organism>
<sequence length="135" mass="15216">MTGIKQQIFDLETQFWQSMKDKDVDTAAAMIAKEGLVTGPMGTETINPEKYARMTRDGNWTLDNFEMKNVEVVQPTPDSAIIAYEVHQTGDMKGQKMDMRCADSSVWVKEGGDWKCALHTETIIEDANARQREPA</sequence>
<dbReference type="Proteomes" id="UP001203410">
    <property type="component" value="Unassembled WGS sequence"/>
</dbReference>
<accession>A0ABT0RRW3</accession>
<dbReference type="InterPro" id="IPR027843">
    <property type="entry name" value="DUF4440"/>
</dbReference>